<dbReference type="Proteomes" id="UP000036867">
    <property type="component" value="Unassembled WGS sequence"/>
</dbReference>
<sequence length="103" mass="11283">MTPQQSILNLLGLAARARKIVSGEEQVIKEVRSNGAKLVILATDASANTRKKMQDKCHSFNVELQEFGTRYDLGHATGKDARVSLAIVDDGFAKKLSELLNEI</sequence>
<evidence type="ECO:0000313" key="5">
    <source>
        <dbReference type="Proteomes" id="UP000036867"/>
    </source>
</evidence>
<organism evidence="4 5">
    <name type="scientific">Viridibacillus arvi</name>
    <dbReference type="NCBI Taxonomy" id="263475"/>
    <lineage>
        <taxon>Bacteria</taxon>
        <taxon>Bacillati</taxon>
        <taxon>Bacillota</taxon>
        <taxon>Bacilli</taxon>
        <taxon>Bacillales</taxon>
        <taxon>Caryophanaceae</taxon>
        <taxon>Viridibacillus</taxon>
    </lineage>
</organism>
<comment type="caution">
    <text evidence="4">The sequence shown here is derived from an EMBL/GenBank/DDBJ whole genome shotgun (WGS) entry which is preliminary data.</text>
</comment>
<dbReference type="GO" id="GO:0005840">
    <property type="term" value="C:ribosome"/>
    <property type="evidence" value="ECO:0007669"/>
    <property type="project" value="UniProtKB-KW"/>
</dbReference>
<name>A0A0M0LDS7_9BACL</name>
<evidence type="ECO:0000313" key="4">
    <source>
        <dbReference type="EMBL" id="KOO49250.1"/>
    </source>
</evidence>
<dbReference type="Gene3D" id="3.30.1330.30">
    <property type="match status" value="1"/>
</dbReference>
<evidence type="ECO:0000259" key="3">
    <source>
        <dbReference type="Pfam" id="PF01248"/>
    </source>
</evidence>
<keyword evidence="5" id="KW-1185">Reference proteome</keyword>
<accession>A0A0M0LDS7</accession>
<proteinExistence type="predicted"/>
<keyword evidence="2" id="KW-0687">Ribonucleoprotein</keyword>
<keyword evidence="1 4" id="KW-0689">Ribosomal protein</keyword>
<dbReference type="GO" id="GO:1990904">
    <property type="term" value="C:ribonucleoprotein complex"/>
    <property type="evidence" value="ECO:0007669"/>
    <property type="project" value="UniProtKB-KW"/>
</dbReference>
<dbReference type="AlphaFoldDB" id="A0A0M0LDS7"/>
<dbReference type="NCBIfam" id="NF005825">
    <property type="entry name" value="PRK07714.1"/>
    <property type="match status" value="1"/>
</dbReference>
<dbReference type="GeneID" id="301136970"/>
<dbReference type="RefSeq" id="WP_053417433.1">
    <property type="nucleotide sequence ID" value="NZ_CP063302.1"/>
</dbReference>
<dbReference type="SUPFAM" id="SSF55315">
    <property type="entry name" value="L30e-like"/>
    <property type="match status" value="1"/>
</dbReference>
<feature type="domain" description="Ribosomal protein eL8/eL30/eS12/Gadd45" evidence="3">
    <location>
        <begin position="6"/>
        <end position="96"/>
    </location>
</feature>
<dbReference type="InterPro" id="IPR004038">
    <property type="entry name" value="Ribosomal_eL8/eL30/eS12/Gad45"/>
</dbReference>
<dbReference type="Pfam" id="PF01248">
    <property type="entry name" value="Ribosomal_L7Ae"/>
    <property type="match status" value="1"/>
</dbReference>
<protein>
    <submittedName>
        <fullName evidence="4">50S ribosomal protein L7</fullName>
    </submittedName>
</protein>
<dbReference type="GO" id="GO:0003723">
    <property type="term" value="F:RNA binding"/>
    <property type="evidence" value="ECO:0007669"/>
    <property type="project" value="InterPro"/>
</dbReference>
<dbReference type="PATRIC" id="fig|263475.3.peg.3816"/>
<reference evidence="5" key="1">
    <citation type="submission" date="2015-08" db="EMBL/GenBank/DDBJ databases">
        <title>Fjat-10028 dsm 16317.</title>
        <authorList>
            <person name="Liu B."/>
            <person name="Wang J."/>
            <person name="Zhu Y."/>
            <person name="Liu G."/>
            <person name="Chen Q."/>
            <person name="Chen Z."/>
            <person name="Lan J."/>
            <person name="Che J."/>
            <person name="Ge C."/>
            <person name="Shi H."/>
            <person name="Pan Z."/>
            <person name="Liu X."/>
        </authorList>
    </citation>
    <scope>NUCLEOTIDE SEQUENCE [LARGE SCALE GENOMIC DNA]</scope>
    <source>
        <strain evidence="5">DSM 16317</strain>
    </source>
</reference>
<evidence type="ECO:0000256" key="2">
    <source>
        <dbReference type="ARBA" id="ARBA00023274"/>
    </source>
</evidence>
<dbReference type="EMBL" id="LILB01000005">
    <property type="protein sequence ID" value="KOO49250.1"/>
    <property type="molecule type" value="Genomic_DNA"/>
</dbReference>
<dbReference type="PANTHER" id="PTHR11449">
    <property type="entry name" value="RIBOSOMAL PROTEIN L30"/>
    <property type="match status" value="1"/>
</dbReference>
<evidence type="ECO:0000256" key="1">
    <source>
        <dbReference type="ARBA" id="ARBA00022980"/>
    </source>
</evidence>
<dbReference type="STRING" id="263475.AMD00_12795"/>
<dbReference type="OrthoDB" id="9794863at2"/>
<gene>
    <name evidence="4" type="ORF">AMD00_12795</name>
</gene>
<dbReference type="InterPro" id="IPR029064">
    <property type="entry name" value="Ribosomal_eL30-like_sf"/>
</dbReference>
<dbReference type="InterPro" id="IPR039109">
    <property type="entry name" value="Ribosomal_eL30-like"/>
</dbReference>